<dbReference type="RefSeq" id="WP_202784189.1">
    <property type="nucleotide sequence ID" value="NZ_CAHJWF010000142.1"/>
</dbReference>
<keyword evidence="1" id="KW-0732">Signal</keyword>
<feature type="signal peptide" evidence="1">
    <location>
        <begin position="1"/>
        <end position="18"/>
    </location>
</feature>
<gene>
    <name evidence="2" type="ORF">AZO1586I_541</name>
</gene>
<dbReference type="InterPro" id="IPR032325">
    <property type="entry name" value="DUF4852"/>
</dbReference>
<name>A0ABM8M7N0_9GAMM</name>
<organism evidence="2 3">
    <name type="scientific">Bathymodiolus thermophilus thioautotrophic gill symbiont</name>
    <dbReference type="NCBI Taxonomy" id="2360"/>
    <lineage>
        <taxon>Bacteria</taxon>
        <taxon>Pseudomonadati</taxon>
        <taxon>Pseudomonadota</taxon>
        <taxon>Gammaproteobacteria</taxon>
        <taxon>sulfur-oxidizing symbionts</taxon>
    </lineage>
</organism>
<keyword evidence="3" id="KW-1185">Reference proteome</keyword>
<comment type="caution">
    <text evidence="2">The sequence shown here is derived from an EMBL/GenBank/DDBJ whole genome shotgun (WGS) entry which is preliminary data.</text>
</comment>
<evidence type="ECO:0000256" key="1">
    <source>
        <dbReference type="SAM" id="SignalP"/>
    </source>
</evidence>
<dbReference type="Pfam" id="PF16144">
    <property type="entry name" value="DUF4852"/>
    <property type="match status" value="1"/>
</dbReference>
<feature type="chain" id="PRO_5045782724" evidence="1">
    <location>
        <begin position="19"/>
        <end position="294"/>
    </location>
</feature>
<sequence length="294" mass="34041">MKILFACCAYFFYTYTFASATVIDGNNIVFIYEANSEQPMSDIEIIKLTSEEVMNAKNEFVKQDLILKNKPIVKSELLKFNNKHNFIARLSSSLGNYDFNDNGFKLKVNNAIYLPFHYSYRVNFENSDDFNFLQLEPSKAEKLIQKIQKSRNIIIEFHGTLTKAEEYLYGDRFSDPINKGQLTTLLKNIKTIRLFINKAVIYSTSGEAIKVIYPKITYNDFIKSKNKKECLNGDNIFNIGSHTTVDEIKHSISCGADIHKRSKDWFGLTPLQWAKEFKNIPVIRFLNKELEKAK</sequence>
<evidence type="ECO:0000313" key="2">
    <source>
        <dbReference type="EMBL" id="CAB5499738.1"/>
    </source>
</evidence>
<dbReference type="Proteomes" id="UP000626656">
    <property type="component" value="Unassembled WGS sequence"/>
</dbReference>
<protein>
    <submittedName>
        <fullName evidence="2">Uncharacterized protein</fullName>
    </submittedName>
</protein>
<dbReference type="EMBL" id="CAHJWF010000142">
    <property type="protein sequence ID" value="CAB5499738.1"/>
    <property type="molecule type" value="Genomic_DNA"/>
</dbReference>
<reference evidence="2 3" key="1">
    <citation type="submission" date="2020-05" db="EMBL/GenBank/DDBJ databases">
        <authorList>
            <person name="Petersen J."/>
            <person name="Sayavedra L."/>
        </authorList>
    </citation>
    <scope>NUCLEOTIDE SEQUENCE [LARGE SCALE GENOMIC DNA]</scope>
    <source>
        <strain evidence="2">B azoricus SOX ET2 1586I</strain>
    </source>
</reference>
<evidence type="ECO:0000313" key="3">
    <source>
        <dbReference type="Proteomes" id="UP000626656"/>
    </source>
</evidence>
<proteinExistence type="predicted"/>
<accession>A0ABM8M7N0</accession>